<organism evidence="4 5">
    <name type="scientific">candidate division WOR-3 bacterium</name>
    <dbReference type="NCBI Taxonomy" id="2052148"/>
    <lineage>
        <taxon>Bacteria</taxon>
        <taxon>Bacteria division WOR-3</taxon>
    </lineage>
</organism>
<evidence type="ECO:0000313" key="4">
    <source>
        <dbReference type="EMBL" id="MBD3364372.1"/>
    </source>
</evidence>
<evidence type="ECO:0000256" key="1">
    <source>
        <dbReference type="ARBA" id="ARBA00005187"/>
    </source>
</evidence>
<comment type="caution">
    <text evidence="4">The sequence shown here is derived from an EMBL/GenBank/DDBJ whole genome shotgun (WGS) entry which is preliminary data.</text>
</comment>
<proteinExistence type="predicted"/>
<dbReference type="InterPro" id="IPR051786">
    <property type="entry name" value="ASN_synthetase/amidase"/>
</dbReference>
<comment type="pathway">
    <text evidence="1">Amino-acid biosynthesis; L-asparagine biosynthesis; L-asparagine from L-aspartate (L-Gln route): step 1/1.</text>
</comment>
<evidence type="ECO:0000256" key="2">
    <source>
        <dbReference type="ARBA" id="ARBA00012737"/>
    </source>
</evidence>
<dbReference type="AlphaFoldDB" id="A0A9D5K8M0"/>
<gene>
    <name evidence="4" type="ORF">GF359_04060</name>
</gene>
<dbReference type="SUPFAM" id="SSF56235">
    <property type="entry name" value="N-terminal nucleophile aminohydrolases (Ntn hydrolases)"/>
    <property type="match status" value="1"/>
</dbReference>
<dbReference type="Proteomes" id="UP000630660">
    <property type="component" value="Unassembled WGS sequence"/>
</dbReference>
<dbReference type="PANTHER" id="PTHR43284">
    <property type="entry name" value="ASPARAGINE SYNTHETASE (GLUTAMINE-HYDROLYZING)"/>
    <property type="match status" value="1"/>
</dbReference>
<accession>A0A9D5K8M0</accession>
<dbReference type="EMBL" id="WJKJ01000130">
    <property type="protein sequence ID" value="MBD3364372.1"/>
    <property type="molecule type" value="Genomic_DNA"/>
</dbReference>
<feature type="non-terminal residue" evidence="4">
    <location>
        <position position="244"/>
    </location>
</feature>
<evidence type="ECO:0000256" key="3">
    <source>
        <dbReference type="ARBA" id="ARBA00048741"/>
    </source>
</evidence>
<name>A0A9D5K8M0_UNCW3</name>
<dbReference type="GO" id="GO:0004066">
    <property type="term" value="F:asparagine synthase (glutamine-hydrolyzing) activity"/>
    <property type="evidence" value="ECO:0007669"/>
    <property type="project" value="UniProtKB-EC"/>
</dbReference>
<sequence>MSAIFLWLRKGTSPDKKKLQKSQVFFSHIGREKSKIFEGSWTGTITVWGKSSLVQNTGSTVYFAQSATGISADITFTDPFNKNSLNQYEGIWILIEVLPQNSTIKLAQDRLGGFPLYVYKDNRNFILSSGIKSIREVIPDKCNVNLELLAGNLLTSWKPHFDDGTLFTGIKKLVPGKVHLFNLHRNVYKSTKYAKKIGYQPLWKFPTKQNIDEASTILRSELNTSVKNNISEISEKIALPLSGG</sequence>
<dbReference type="InterPro" id="IPR029055">
    <property type="entry name" value="Ntn_hydrolases_N"/>
</dbReference>
<dbReference type="PANTHER" id="PTHR43284:SF1">
    <property type="entry name" value="ASPARAGINE SYNTHETASE"/>
    <property type="match status" value="1"/>
</dbReference>
<dbReference type="Gene3D" id="3.60.20.10">
    <property type="entry name" value="Glutamine Phosphoribosylpyrophosphate, subunit 1, domain 1"/>
    <property type="match status" value="1"/>
</dbReference>
<dbReference type="EC" id="6.3.5.4" evidence="2"/>
<evidence type="ECO:0000313" key="5">
    <source>
        <dbReference type="Proteomes" id="UP000630660"/>
    </source>
</evidence>
<reference evidence="4" key="1">
    <citation type="submission" date="2019-11" db="EMBL/GenBank/DDBJ databases">
        <title>Microbial mats filling the niche in hypersaline microbial mats.</title>
        <authorList>
            <person name="Wong H.L."/>
            <person name="Macleod F.I."/>
            <person name="White R.A. III"/>
            <person name="Burns B.P."/>
        </authorList>
    </citation>
    <scope>NUCLEOTIDE SEQUENCE</scope>
    <source>
        <strain evidence="4">Bin_327</strain>
    </source>
</reference>
<protein>
    <recommendedName>
        <fullName evidence="2">asparagine synthase (glutamine-hydrolyzing)</fullName>
        <ecNumber evidence="2">6.3.5.4</ecNumber>
    </recommendedName>
</protein>
<comment type="catalytic activity">
    <reaction evidence="3">
        <text>L-aspartate + L-glutamine + ATP + H2O = L-asparagine + L-glutamate + AMP + diphosphate + H(+)</text>
        <dbReference type="Rhea" id="RHEA:12228"/>
        <dbReference type="ChEBI" id="CHEBI:15377"/>
        <dbReference type="ChEBI" id="CHEBI:15378"/>
        <dbReference type="ChEBI" id="CHEBI:29985"/>
        <dbReference type="ChEBI" id="CHEBI:29991"/>
        <dbReference type="ChEBI" id="CHEBI:30616"/>
        <dbReference type="ChEBI" id="CHEBI:33019"/>
        <dbReference type="ChEBI" id="CHEBI:58048"/>
        <dbReference type="ChEBI" id="CHEBI:58359"/>
        <dbReference type="ChEBI" id="CHEBI:456215"/>
        <dbReference type="EC" id="6.3.5.4"/>
    </reaction>
</comment>